<dbReference type="EMBL" id="CP015994">
    <property type="protein sequence ID" value="ASI47890.1"/>
    <property type="molecule type" value="Genomic_DNA"/>
</dbReference>
<keyword evidence="1" id="KW-0732">Signal</keyword>
<feature type="chain" id="PRO_5044583657" evidence="1">
    <location>
        <begin position="20"/>
        <end position="64"/>
    </location>
</feature>
<feature type="signal peptide" evidence="1">
    <location>
        <begin position="1"/>
        <end position="19"/>
    </location>
</feature>
<organism evidence="3 4">
    <name type="scientific">Anaplasma ovis str. Haibei</name>
    <dbReference type="NCBI Taxonomy" id="1248439"/>
    <lineage>
        <taxon>Bacteria</taxon>
        <taxon>Pseudomonadati</taxon>
        <taxon>Pseudomonadota</taxon>
        <taxon>Alphaproteobacteria</taxon>
        <taxon>Rickettsiales</taxon>
        <taxon>Anaplasmataceae</taxon>
        <taxon>Anaplasma</taxon>
    </lineage>
</organism>
<dbReference type="KEGG" id="aoh:AOV_03650"/>
<keyword evidence="4" id="KW-1185">Reference proteome</keyword>
<evidence type="ECO:0000313" key="4">
    <source>
        <dbReference type="Proteomes" id="UP000259762"/>
    </source>
</evidence>
<evidence type="ECO:0000313" key="3">
    <source>
        <dbReference type="EMBL" id="ASI47891.1"/>
    </source>
</evidence>
<dbReference type="AlphaFoldDB" id="A0A2Z2LF70"/>
<gene>
    <name evidence="2" type="ORF">AOV_03645</name>
    <name evidence="3" type="ORF">AOV_03650</name>
</gene>
<evidence type="ECO:0000313" key="2">
    <source>
        <dbReference type="EMBL" id="ASI47890.1"/>
    </source>
</evidence>
<evidence type="ECO:0000256" key="1">
    <source>
        <dbReference type="SAM" id="SignalP"/>
    </source>
</evidence>
<reference evidence="4" key="1">
    <citation type="submission" date="2018-06" db="EMBL/GenBank/DDBJ databases">
        <title>The Anaplasma ovis genome reveals a high proportion of pseudogenes.</title>
        <authorList>
            <person name="Liu Z."/>
            <person name="Peasley A.M."/>
            <person name="Yang J."/>
            <person name="Li Y."/>
            <person name="Guan G."/>
            <person name="Luo J."/>
            <person name="Yin H."/>
            <person name="Brayton K.A."/>
        </authorList>
    </citation>
    <scope>NUCLEOTIDE SEQUENCE [LARGE SCALE GENOMIC DNA]</scope>
    <source>
        <strain evidence="4">Haibei</strain>
    </source>
</reference>
<sequence length="64" mass="7003">MLPLFACLVAPVGLCTASAAVQVMPRTSSMLIMAEPALVKGSGDRCRRKLKLWLEAEDLCRIRD</sequence>
<protein>
    <submittedName>
        <fullName evidence="3">Uncharacterized protein</fullName>
    </submittedName>
</protein>
<dbReference type="EMBL" id="CP015994">
    <property type="protein sequence ID" value="ASI47891.1"/>
    <property type="molecule type" value="Genomic_DNA"/>
</dbReference>
<name>A0A2Z2LF70_9RICK</name>
<dbReference type="KEGG" id="aoh:AOV_03645"/>
<proteinExistence type="predicted"/>
<accession>A0A2Z2LF70</accession>
<dbReference type="Proteomes" id="UP000259762">
    <property type="component" value="Chromosome"/>
</dbReference>
<reference evidence="3 4" key="2">
    <citation type="journal article" date="2019" name="BMC Genomics">
        <title>The Anaplasma ovis genome reveals a high proportion of pseudogenes.</title>
        <authorList>
            <person name="Liu Z."/>
            <person name="Peasley A.M."/>
            <person name="Yang J."/>
            <person name="Li Y."/>
            <person name="Guan G."/>
            <person name="Luo J."/>
            <person name="Yin H."/>
            <person name="Brayton K.A."/>
        </authorList>
    </citation>
    <scope>NUCLEOTIDE SEQUENCE [LARGE SCALE GENOMIC DNA]</scope>
    <source>
        <strain evidence="3 4">Haibei</strain>
    </source>
</reference>